<comment type="caution">
    <text evidence="2">The sequence shown here is derived from an EMBL/GenBank/DDBJ whole genome shotgun (WGS) entry which is preliminary data.</text>
</comment>
<proteinExistence type="predicted"/>
<dbReference type="Proteomes" id="UP001341297">
    <property type="component" value="Unassembled WGS sequence"/>
</dbReference>
<organism evidence="2 3">
    <name type="scientific">Bacillus glycinifermentans</name>
    <dbReference type="NCBI Taxonomy" id="1664069"/>
    <lineage>
        <taxon>Bacteria</taxon>
        <taxon>Bacillati</taxon>
        <taxon>Bacillota</taxon>
        <taxon>Bacilli</taxon>
        <taxon>Bacillales</taxon>
        <taxon>Bacillaceae</taxon>
        <taxon>Bacillus</taxon>
    </lineage>
</organism>
<evidence type="ECO:0008006" key="4">
    <source>
        <dbReference type="Google" id="ProtNLM"/>
    </source>
</evidence>
<feature type="coiled-coil region" evidence="1">
    <location>
        <begin position="49"/>
        <end position="76"/>
    </location>
</feature>
<keyword evidence="3" id="KW-1185">Reference proteome</keyword>
<evidence type="ECO:0000313" key="2">
    <source>
        <dbReference type="EMBL" id="MEC0483384.1"/>
    </source>
</evidence>
<gene>
    <name evidence="2" type="ORF">P8828_00725</name>
</gene>
<reference evidence="2 3" key="1">
    <citation type="submission" date="2023-03" db="EMBL/GenBank/DDBJ databases">
        <title>Agriculturally important microbes genome sequencing.</title>
        <authorList>
            <person name="Dunlap C."/>
        </authorList>
    </citation>
    <scope>NUCLEOTIDE SEQUENCE [LARGE SCALE GENOMIC DNA]</scope>
    <source>
        <strain evidence="2 3">CBP-3203</strain>
    </source>
</reference>
<dbReference type="EMBL" id="JARRTL010000003">
    <property type="protein sequence ID" value="MEC0483384.1"/>
    <property type="molecule type" value="Genomic_DNA"/>
</dbReference>
<keyword evidence="1" id="KW-0175">Coiled coil</keyword>
<accession>A0ABU6GY61</accession>
<sequence>MADKRESIEMDSRNGVILGYHNPNFEKNGKIRDVNVKVSVEVSEAITGLKALQREAKAATQALAELRQEQVEISVEEVVRTLEKALENSNVDVSNLKEGLRKWFETISEVDADESNLR</sequence>
<evidence type="ECO:0000313" key="3">
    <source>
        <dbReference type="Proteomes" id="UP001341297"/>
    </source>
</evidence>
<evidence type="ECO:0000256" key="1">
    <source>
        <dbReference type="SAM" id="Coils"/>
    </source>
</evidence>
<dbReference type="RefSeq" id="WP_241494796.1">
    <property type="nucleotide sequence ID" value="NZ_JARRTL010000003.1"/>
</dbReference>
<protein>
    <recommendedName>
        <fullName evidence="4">Tail assembly chaperone</fullName>
    </recommendedName>
</protein>
<name>A0ABU6GY61_9BACI</name>